<gene>
    <name evidence="3" type="ORF">J2W94_002018</name>
</gene>
<evidence type="ECO:0000259" key="2">
    <source>
        <dbReference type="Pfam" id="PF08327"/>
    </source>
</evidence>
<dbReference type="Proteomes" id="UP001254759">
    <property type="component" value="Unassembled WGS sequence"/>
</dbReference>
<accession>A0ABU1RSJ1</accession>
<protein>
    <submittedName>
        <fullName evidence="3">Uncharacterized protein YndB with AHSA1/START domain</fullName>
    </submittedName>
</protein>
<dbReference type="InterPro" id="IPR013538">
    <property type="entry name" value="ASHA1/2-like_C"/>
</dbReference>
<organism evidence="3 4">
    <name type="scientific">Pseudoxanthomonas sacheonensis</name>
    <dbReference type="NCBI Taxonomy" id="443615"/>
    <lineage>
        <taxon>Bacteria</taxon>
        <taxon>Pseudomonadati</taxon>
        <taxon>Pseudomonadota</taxon>
        <taxon>Gammaproteobacteria</taxon>
        <taxon>Lysobacterales</taxon>
        <taxon>Lysobacteraceae</taxon>
        <taxon>Pseudoxanthomonas</taxon>
    </lineage>
</organism>
<dbReference type="EMBL" id="JAVDTT010000002">
    <property type="protein sequence ID" value="MDR6841733.1"/>
    <property type="molecule type" value="Genomic_DNA"/>
</dbReference>
<comment type="similarity">
    <text evidence="1">Belongs to the AHA1 family.</text>
</comment>
<evidence type="ECO:0000313" key="4">
    <source>
        <dbReference type="Proteomes" id="UP001254759"/>
    </source>
</evidence>
<dbReference type="RefSeq" id="WP_310092789.1">
    <property type="nucleotide sequence ID" value="NZ_JAVDTT010000002.1"/>
</dbReference>
<feature type="domain" description="Activator of Hsp90 ATPase homologue 1/2-like C-terminal" evidence="2">
    <location>
        <begin position="12"/>
        <end position="141"/>
    </location>
</feature>
<dbReference type="InterPro" id="IPR023393">
    <property type="entry name" value="START-like_dom_sf"/>
</dbReference>
<dbReference type="Pfam" id="PF08327">
    <property type="entry name" value="AHSA1"/>
    <property type="match status" value="1"/>
</dbReference>
<dbReference type="Gene3D" id="3.30.530.20">
    <property type="match status" value="1"/>
</dbReference>
<evidence type="ECO:0000313" key="3">
    <source>
        <dbReference type="EMBL" id="MDR6841733.1"/>
    </source>
</evidence>
<comment type="caution">
    <text evidence="3">The sequence shown here is derived from an EMBL/GenBank/DDBJ whole genome shotgun (WGS) entry which is preliminary data.</text>
</comment>
<sequence length="152" mass="17062">MQSFEQTIFIAAPANAVWESLTQSQLMKEWMGEPEMAIEVETDWTVGGPIVVRGFHHVPFENTGAVLEFEPRARLAYTHLSSLSRLPDVPENHTTLEFTLESIGDTAFIAFAATGFPSDTIFKHLQFYWSGTLEILKQHVERRSAHDANIGA</sequence>
<reference evidence="3 4" key="1">
    <citation type="submission" date="2023-07" db="EMBL/GenBank/DDBJ databases">
        <title>Sorghum-associated microbial communities from plants grown in Nebraska, USA.</title>
        <authorList>
            <person name="Schachtman D."/>
        </authorList>
    </citation>
    <scope>NUCLEOTIDE SEQUENCE [LARGE SCALE GENOMIC DNA]</scope>
    <source>
        <strain evidence="3 4">BE107</strain>
    </source>
</reference>
<evidence type="ECO:0000256" key="1">
    <source>
        <dbReference type="ARBA" id="ARBA00006817"/>
    </source>
</evidence>
<dbReference type="SUPFAM" id="SSF55961">
    <property type="entry name" value="Bet v1-like"/>
    <property type="match status" value="1"/>
</dbReference>
<name>A0ABU1RSJ1_9GAMM</name>
<proteinExistence type="inferred from homology"/>
<keyword evidence="4" id="KW-1185">Reference proteome</keyword>
<dbReference type="CDD" id="cd07814">
    <property type="entry name" value="SRPBCC_CalC_Aha1-like"/>
    <property type="match status" value="1"/>
</dbReference>